<feature type="compositionally biased region" description="Acidic residues" evidence="1">
    <location>
        <begin position="27"/>
        <end position="41"/>
    </location>
</feature>
<dbReference type="AlphaFoldDB" id="A0A0D3IKB2"/>
<feature type="compositionally biased region" description="Acidic residues" evidence="1">
    <location>
        <begin position="145"/>
        <end position="154"/>
    </location>
</feature>
<sequence length="479" mass="49539">MPNCDGGEGDTDGAGDKGESDGGGGDGDTDGGGESETDGGDGDGKRACCGEGETEEGSGDGDTDGGGDGDTDGGGDGDTDGGGESETDGGDGDGKRACCGEGETEEGSGDGDTDGGGEGDTTDGGGESDSNGGGGDGDKDRGGESETDGGDGDGDMERRQRCDDGSDEFAAQPRTGSRRQRPHRQERHIMSRGADFRHEEAPMPTAYAPLGRERGSRSSASVPSSIAGLLIAAGLLLLLNSAAFPSTAAAAAADDDFDQRLQALERVLHIDSVAGGEGDVADATCHARANTGYAGDGALVWGLGKPGFHLAGASECCTACQAHARICGGAGSEGKEWWPAEANGTASARKHGRRPAMLCGGGQRRACQIWTFCPSPRCFAFDIHVHEFGECWLKFQAERLPEAPKDPHFGHSTYPERMRQAPRRDWPWAVSMDVWPDAMPREVPWVSGVLAPAGATIGWGRPDDAWRERWCQKHGPCDE</sequence>
<keyword evidence="3" id="KW-1185">Reference proteome</keyword>
<accession>A0A0D3IKB2</accession>
<dbReference type="HOGENOM" id="CLU_570416_0_0_1"/>
<proteinExistence type="predicted"/>
<feature type="compositionally biased region" description="Acidic residues" evidence="1">
    <location>
        <begin position="52"/>
        <end position="91"/>
    </location>
</feature>
<protein>
    <recommendedName>
        <fullName evidence="4">Apple domain-containing protein</fullName>
    </recommendedName>
</protein>
<feature type="region of interest" description="Disordered" evidence="1">
    <location>
        <begin position="1"/>
        <end position="219"/>
    </location>
</feature>
<evidence type="ECO:0008006" key="4">
    <source>
        <dbReference type="Google" id="ProtNLM"/>
    </source>
</evidence>
<feature type="compositionally biased region" description="Acidic residues" evidence="1">
    <location>
        <begin position="102"/>
        <end position="121"/>
    </location>
</feature>
<feature type="compositionally biased region" description="Gly residues" evidence="1">
    <location>
        <begin position="122"/>
        <end position="135"/>
    </location>
</feature>
<dbReference type="EnsemblProtists" id="EOD11697">
    <property type="protein sequence ID" value="EOD11697"/>
    <property type="gene ID" value="EMIHUDRAFT_120284"/>
</dbReference>
<evidence type="ECO:0000313" key="2">
    <source>
        <dbReference type="EnsemblProtists" id="EOD11697"/>
    </source>
</evidence>
<dbReference type="PANTHER" id="PTHR33344:SF1">
    <property type="entry name" value="OS06G0214100 PROTEIN"/>
    <property type="match status" value="1"/>
</dbReference>
<dbReference type="Proteomes" id="UP000013827">
    <property type="component" value="Unassembled WGS sequence"/>
</dbReference>
<feature type="compositionally biased region" description="Basic residues" evidence="1">
    <location>
        <begin position="176"/>
        <end position="186"/>
    </location>
</feature>
<name>A0A0D3IKB2_EMIH1</name>
<feature type="compositionally biased region" description="Basic and acidic residues" evidence="1">
    <location>
        <begin position="155"/>
        <end position="164"/>
    </location>
</feature>
<evidence type="ECO:0000313" key="3">
    <source>
        <dbReference type="Proteomes" id="UP000013827"/>
    </source>
</evidence>
<dbReference type="KEGG" id="ehx:EMIHUDRAFT_120284"/>
<evidence type="ECO:0000256" key="1">
    <source>
        <dbReference type="SAM" id="MobiDB-lite"/>
    </source>
</evidence>
<organism evidence="2 3">
    <name type="scientific">Emiliania huxleyi (strain CCMP1516)</name>
    <dbReference type="NCBI Taxonomy" id="280463"/>
    <lineage>
        <taxon>Eukaryota</taxon>
        <taxon>Haptista</taxon>
        <taxon>Haptophyta</taxon>
        <taxon>Prymnesiophyceae</taxon>
        <taxon>Isochrysidales</taxon>
        <taxon>Noelaerhabdaceae</taxon>
        <taxon>Emiliania</taxon>
    </lineage>
</organism>
<reference evidence="3" key="1">
    <citation type="journal article" date="2013" name="Nature">
        <title>Pan genome of the phytoplankton Emiliania underpins its global distribution.</title>
        <authorList>
            <person name="Read B.A."/>
            <person name="Kegel J."/>
            <person name="Klute M.J."/>
            <person name="Kuo A."/>
            <person name="Lefebvre S.C."/>
            <person name="Maumus F."/>
            <person name="Mayer C."/>
            <person name="Miller J."/>
            <person name="Monier A."/>
            <person name="Salamov A."/>
            <person name="Young J."/>
            <person name="Aguilar M."/>
            <person name="Claverie J.M."/>
            <person name="Frickenhaus S."/>
            <person name="Gonzalez K."/>
            <person name="Herman E.K."/>
            <person name="Lin Y.C."/>
            <person name="Napier J."/>
            <person name="Ogata H."/>
            <person name="Sarno A.F."/>
            <person name="Shmutz J."/>
            <person name="Schroeder D."/>
            <person name="de Vargas C."/>
            <person name="Verret F."/>
            <person name="von Dassow P."/>
            <person name="Valentin K."/>
            <person name="Van de Peer Y."/>
            <person name="Wheeler G."/>
            <person name="Dacks J.B."/>
            <person name="Delwiche C.F."/>
            <person name="Dyhrman S.T."/>
            <person name="Glockner G."/>
            <person name="John U."/>
            <person name="Richards T."/>
            <person name="Worden A.Z."/>
            <person name="Zhang X."/>
            <person name="Grigoriev I.V."/>
            <person name="Allen A.E."/>
            <person name="Bidle K."/>
            <person name="Borodovsky M."/>
            <person name="Bowler C."/>
            <person name="Brownlee C."/>
            <person name="Cock J.M."/>
            <person name="Elias M."/>
            <person name="Gladyshev V.N."/>
            <person name="Groth M."/>
            <person name="Guda C."/>
            <person name="Hadaegh A."/>
            <person name="Iglesias-Rodriguez M.D."/>
            <person name="Jenkins J."/>
            <person name="Jones B.M."/>
            <person name="Lawson T."/>
            <person name="Leese F."/>
            <person name="Lindquist E."/>
            <person name="Lobanov A."/>
            <person name="Lomsadze A."/>
            <person name="Malik S.B."/>
            <person name="Marsh M.E."/>
            <person name="Mackinder L."/>
            <person name="Mock T."/>
            <person name="Mueller-Roeber B."/>
            <person name="Pagarete A."/>
            <person name="Parker M."/>
            <person name="Probert I."/>
            <person name="Quesneville H."/>
            <person name="Raines C."/>
            <person name="Rensing S.A."/>
            <person name="Riano-Pachon D.M."/>
            <person name="Richier S."/>
            <person name="Rokitta S."/>
            <person name="Shiraiwa Y."/>
            <person name="Soanes D.M."/>
            <person name="van der Giezen M."/>
            <person name="Wahlund T.M."/>
            <person name="Williams B."/>
            <person name="Wilson W."/>
            <person name="Wolfe G."/>
            <person name="Wurch L.L."/>
        </authorList>
    </citation>
    <scope>NUCLEOTIDE SEQUENCE</scope>
</reference>
<dbReference type="RefSeq" id="XP_005764126.1">
    <property type="nucleotide sequence ID" value="XM_005764069.1"/>
</dbReference>
<dbReference type="GeneID" id="17257849"/>
<dbReference type="PANTHER" id="PTHR33344">
    <property type="entry name" value="OS02G0761600 PROTEIN"/>
    <property type="match status" value="1"/>
</dbReference>
<reference evidence="2" key="2">
    <citation type="submission" date="2024-10" db="UniProtKB">
        <authorList>
            <consortium name="EnsemblProtists"/>
        </authorList>
    </citation>
    <scope>IDENTIFICATION</scope>
</reference>
<dbReference type="PaxDb" id="2903-EOD11697"/>